<feature type="binding site" evidence="5">
    <location>
        <position position="177"/>
    </location>
    <ligand>
        <name>NADP(+)</name>
        <dbReference type="ChEBI" id="CHEBI:58349"/>
    </ligand>
</feature>
<sequence>MTRLLLTGGTGMVGRNLLAHPGIAAWQVMAPSRAELDLCDAAATRDWLLRHRPQAVVHAAGRVGGIQANIAEPVRFLEENARIGLNLIAACRAARVPVLLNLSSSCVYPRDLGRDLAEEQVLTGTLEPTNEGYALAKIMVMRLVEYAGREDPGLSWRTLIPCNLYGPHDSFDPARSHLLPAIIDKLHRAKVAGADEVVIWGDGTARREFMYAPDLADAILRALADPGAVPPVMNVGPGEDHSIDDYYRIAAEVIGWRGRFRHDPTRPVGMRQKLLSVARQAAWGWAPATPLRAGIAATYQHYLEHHA</sequence>
<accession>A0A1I2ZBF0</accession>
<dbReference type="EMBL" id="FOPU01000008">
    <property type="protein sequence ID" value="SFH35163.1"/>
    <property type="molecule type" value="Genomic_DNA"/>
</dbReference>
<dbReference type="OrthoDB" id="9811425at2"/>
<gene>
    <name evidence="5" type="primary">fcl</name>
    <name evidence="7" type="ORF">SAMN04488021_10814</name>
</gene>
<feature type="site" description="Important for catalytic activity" evidence="5">
    <location>
        <position position="104"/>
    </location>
</feature>
<dbReference type="GO" id="GO:0016853">
    <property type="term" value="F:isomerase activity"/>
    <property type="evidence" value="ECO:0007669"/>
    <property type="project" value="UniProtKB-KW"/>
</dbReference>
<organism evidence="7 8">
    <name type="scientific">Paracoccus aminovorans</name>
    <dbReference type="NCBI Taxonomy" id="34004"/>
    <lineage>
        <taxon>Bacteria</taxon>
        <taxon>Pseudomonadati</taxon>
        <taxon>Pseudomonadota</taxon>
        <taxon>Alphaproteobacteria</taxon>
        <taxon>Rhodobacterales</taxon>
        <taxon>Paracoccaceae</taxon>
        <taxon>Paracoccus</taxon>
    </lineage>
</organism>
<dbReference type="InterPro" id="IPR036291">
    <property type="entry name" value="NAD(P)-bd_dom_sf"/>
</dbReference>
<feature type="binding site" evidence="5">
    <location>
        <position position="185"/>
    </location>
    <ligand>
        <name>substrate</name>
    </ligand>
</feature>
<evidence type="ECO:0000256" key="5">
    <source>
        <dbReference type="HAMAP-Rule" id="MF_00956"/>
    </source>
</evidence>
<dbReference type="AlphaFoldDB" id="A0A1I2ZBF0"/>
<protein>
    <recommendedName>
        <fullName evidence="5">GDP-L-fucose synthase</fullName>
        <ecNumber evidence="5">1.1.1.271</ecNumber>
    </recommendedName>
    <alternativeName>
        <fullName evidence="5">GDP-4-keto-6-deoxy-D-mannose-3,5-epimerase-4-reductase</fullName>
    </alternativeName>
</protein>
<comment type="function">
    <text evidence="5">Catalyzes the two-step NADP-dependent conversion of GDP-4-dehydro-6-deoxy-D-mannose to GDP-fucose, involving an epimerase and a reductase reaction.</text>
</comment>
<dbReference type="GO" id="GO:0050577">
    <property type="term" value="F:GDP-L-fucose synthase activity"/>
    <property type="evidence" value="ECO:0007669"/>
    <property type="project" value="UniProtKB-UniRule"/>
</dbReference>
<dbReference type="CDD" id="cd05239">
    <property type="entry name" value="GDP_FS_SDR_e"/>
    <property type="match status" value="1"/>
</dbReference>
<dbReference type="InterPro" id="IPR001509">
    <property type="entry name" value="Epimerase_deHydtase"/>
</dbReference>
<reference evidence="7 8" key="1">
    <citation type="submission" date="2016-10" db="EMBL/GenBank/DDBJ databases">
        <authorList>
            <person name="de Groot N.N."/>
        </authorList>
    </citation>
    <scope>NUCLEOTIDE SEQUENCE [LARGE SCALE GENOMIC DNA]</scope>
    <source>
        <strain evidence="7 8">DSM 8537</strain>
    </source>
</reference>
<comment type="similarity">
    <text evidence="1 5">Belongs to the NAD(P)-dependent epimerase/dehydratase family. Fucose synthase subfamily.</text>
</comment>
<evidence type="ECO:0000256" key="1">
    <source>
        <dbReference type="ARBA" id="ARBA00005959"/>
    </source>
</evidence>
<evidence type="ECO:0000313" key="8">
    <source>
        <dbReference type="Proteomes" id="UP000183635"/>
    </source>
</evidence>
<feature type="site" description="Important for catalytic activity" evidence="5">
    <location>
        <position position="106"/>
    </location>
</feature>
<dbReference type="Proteomes" id="UP000183635">
    <property type="component" value="Unassembled WGS sequence"/>
</dbReference>
<dbReference type="EC" id="1.1.1.271" evidence="5"/>
<evidence type="ECO:0000256" key="2">
    <source>
        <dbReference type="ARBA" id="ARBA00022857"/>
    </source>
</evidence>
<dbReference type="SUPFAM" id="SSF51735">
    <property type="entry name" value="NAD(P)-binding Rossmann-fold domains"/>
    <property type="match status" value="1"/>
</dbReference>
<comment type="caution">
    <text evidence="5">Lacks conserved residue(s) required for the propagation of feature annotation.</text>
</comment>
<dbReference type="GO" id="GO:0070401">
    <property type="term" value="F:NADP+ binding"/>
    <property type="evidence" value="ECO:0007669"/>
    <property type="project" value="UniProtKB-UniRule"/>
</dbReference>
<dbReference type="UniPathway" id="UPA00128">
    <property type="reaction ID" value="UER00191"/>
</dbReference>
<feature type="binding site" evidence="5">
    <location>
        <position position="137"/>
    </location>
    <ligand>
        <name>NADP(+)</name>
        <dbReference type="ChEBI" id="CHEBI:58349"/>
    </ligand>
</feature>
<keyword evidence="2 5" id="KW-0521">NADP</keyword>
<keyword evidence="4 5" id="KW-0413">Isomerase</keyword>
<dbReference type="Gene3D" id="3.90.25.10">
    <property type="entry name" value="UDP-galactose 4-epimerase, domain 1"/>
    <property type="match status" value="1"/>
</dbReference>
<feature type="binding site" evidence="5">
    <location>
        <position position="200"/>
    </location>
    <ligand>
        <name>substrate</name>
    </ligand>
</feature>
<feature type="binding site" evidence="5">
    <location>
        <position position="207"/>
    </location>
    <ligand>
        <name>substrate</name>
    </ligand>
</feature>
<keyword evidence="8" id="KW-1185">Reference proteome</keyword>
<evidence type="ECO:0000256" key="4">
    <source>
        <dbReference type="ARBA" id="ARBA00023235"/>
    </source>
</evidence>
<evidence type="ECO:0000313" key="7">
    <source>
        <dbReference type="EMBL" id="SFH35163.1"/>
    </source>
</evidence>
<dbReference type="GO" id="GO:0042351">
    <property type="term" value="P:'de novo' GDP-L-fucose biosynthetic process"/>
    <property type="evidence" value="ECO:0007669"/>
    <property type="project" value="UniProtKB-UniRule"/>
</dbReference>
<dbReference type="Pfam" id="PF01370">
    <property type="entry name" value="Epimerase"/>
    <property type="match status" value="1"/>
</dbReference>
<dbReference type="HAMAP" id="MF_00956">
    <property type="entry name" value="GDP_fucose_synth"/>
    <property type="match status" value="1"/>
</dbReference>
<keyword evidence="3 5" id="KW-0560">Oxidoreductase</keyword>
<dbReference type="RefSeq" id="WP_074966729.1">
    <property type="nucleotide sequence ID" value="NZ_CBCRYP010000003.1"/>
</dbReference>
<dbReference type="PANTHER" id="PTHR43238:SF1">
    <property type="entry name" value="GDP-L-FUCOSE SYNTHASE"/>
    <property type="match status" value="1"/>
</dbReference>
<dbReference type="InterPro" id="IPR028614">
    <property type="entry name" value="GDP_fucose/colitose_synth"/>
</dbReference>
<feature type="domain" description="NAD-dependent epimerase/dehydratase" evidence="6">
    <location>
        <begin position="5"/>
        <end position="236"/>
    </location>
</feature>
<feature type="binding site" evidence="5">
    <location>
        <begin position="8"/>
        <end position="14"/>
    </location>
    <ligand>
        <name>NADP(+)</name>
        <dbReference type="ChEBI" id="CHEBI:58349"/>
    </ligand>
</feature>
<dbReference type="PANTHER" id="PTHR43238">
    <property type="entry name" value="GDP-L-FUCOSE SYNTHASE"/>
    <property type="match status" value="1"/>
</dbReference>
<comment type="pathway">
    <text evidence="5">Nucleotide-sugar biosynthesis; GDP-L-fucose biosynthesis via de novo pathway; GDP-L-fucose from GDP-alpha-D-mannose: step 2/2.</text>
</comment>
<keyword evidence="5" id="KW-0511">Multifunctional enzyme</keyword>
<comment type="catalytic activity">
    <reaction evidence="5">
        <text>GDP-beta-L-fucose + NADP(+) = GDP-4-dehydro-alpha-D-rhamnose + NADPH + H(+)</text>
        <dbReference type="Rhea" id="RHEA:18885"/>
        <dbReference type="ChEBI" id="CHEBI:15378"/>
        <dbReference type="ChEBI" id="CHEBI:57273"/>
        <dbReference type="ChEBI" id="CHEBI:57783"/>
        <dbReference type="ChEBI" id="CHEBI:57964"/>
        <dbReference type="ChEBI" id="CHEBI:58349"/>
        <dbReference type="EC" id="1.1.1.271"/>
    </reaction>
</comment>
<feature type="active site" description="Proton donor/acceptor" evidence="5">
    <location>
        <position position="133"/>
    </location>
</feature>
<feature type="binding site" evidence="5">
    <location>
        <begin position="161"/>
        <end position="164"/>
    </location>
    <ligand>
        <name>NADP(+)</name>
        <dbReference type="ChEBI" id="CHEBI:58349"/>
    </ligand>
</feature>
<dbReference type="STRING" id="34004.SAMN04488021_10814"/>
<proteinExistence type="inferred from homology"/>
<name>A0A1I2ZBF0_9RHOB</name>
<evidence type="ECO:0000259" key="6">
    <source>
        <dbReference type="Pfam" id="PF01370"/>
    </source>
</evidence>
<evidence type="ECO:0000256" key="3">
    <source>
        <dbReference type="ARBA" id="ARBA00023002"/>
    </source>
</evidence>
<dbReference type="Gene3D" id="3.40.50.720">
    <property type="entry name" value="NAD(P)-binding Rossmann-like Domain"/>
    <property type="match status" value="1"/>
</dbReference>